<accession>A0AB40CYY0</accession>
<dbReference type="AlphaFoldDB" id="A0AB40CYY0"/>
<dbReference type="Proteomes" id="UP001515500">
    <property type="component" value="Chromosome 17"/>
</dbReference>
<sequence length="276" mass="29887">MSSPFDQIQEEDLRRVEQIKPSYSSPHNGSLFSPDIILVAQKMVAEAIGTFFIVFAGCGSVILNKKDGTITFPGICIIWGSIVMVMVYSLGHVSGGHFNPAVTTAFTLLKRFPFKELPFYVCAQMIGSILASGVLFLLLDPKPIQFFGTVPAGTAMQSFCMEFIITFLLMFNVCSVGTDDRAIGELGGIVVGSTILLNVFVGGPISGASMNPARSIGPAIIMHNFKDIWVYIVGPVIGAVAGGFVYNFLRFVEEPPKETIKNDSFFNGNTSRNDIC</sequence>
<evidence type="ECO:0000256" key="2">
    <source>
        <dbReference type="ARBA" id="ARBA00022692"/>
    </source>
</evidence>
<keyword evidence="2 5" id="KW-0812">Transmembrane</keyword>
<evidence type="ECO:0000256" key="5">
    <source>
        <dbReference type="RuleBase" id="RU000477"/>
    </source>
</evidence>
<feature type="transmembrane region" description="Helical" evidence="6">
    <location>
        <begin position="183"/>
        <end position="207"/>
    </location>
</feature>
<dbReference type="SUPFAM" id="SSF81338">
    <property type="entry name" value="Aquaporin-like"/>
    <property type="match status" value="1"/>
</dbReference>
<feature type="transmembrane region" description="Helical" evidence="6">
    <location>
        <begin position="117"/>
        <end position="139"/>
    </location>
</feature>
<protein>
    <submittedName>
        <fullName evidence="8">Probable aquaporin NIP-type</fullName>
    </submittedName>
</protein>
<keyword evidence="4 6" id="KW-0472">Membrane</keyword>
<dbReference type="GO" id="GO:0016020">
    <property type="term" value="C:membrane"/>
    <property type="evidence" value="ECO:0007669"/>
    <property type="project" value="UniProtKB-SubCell"/>
</dbReference>
<dbReference type="GeneID" id="120280466"/>
<keyword evidence="5" id="KW-0813">Transport</keyword>
<evidence type="ECO:0000256" key="4">
    <source>
        <dbReference type="ARBA" id="ARBA00023136"/>
    </source>
</evidence>
<organism evidence="7 8">
    <name type="scientific">Dioscorea cayennensis subsp. rotundata</name>
    <name type="common">White Guinea yam</name>
    <name type="synonym">Dioscorea rotundata</name>
    <dbReference type="NCBI Taxonomy" id="55577"/>
    <lineage>
        <taxon>Eukaryota</taxon>
        <taxon>Viridiplantae</taxon>
        <taxon>Streptophyta</taxon>
        <taxon>Embryophyta</taxon>
        <taxon>Tracheophyta</taxon>
        <taxon>Spermatophyta</taxon>
        <taxon>Magnoliopsida</taxon>
        <taxon>Liliopsida</taxon>
        <taxon>Dioscoreales</taxon>
        <taxon>Dioscoreaceae</taxon>
        <taxon>Dioscorea</taxon>
    </lineage>
</organism>
<dbReference type="PANTHER" id="PTHR45724:SF23">
    <property type="entry name" value="AQUAPORIN NIP4-1-RELATED"/>
    <property type="match status" value="1"/>
</dbReference>
<evidence type="ECO:0000256" key="6">
    <source>
        <dbReference type="SAM" id="Phobius"/>
    </source>
</evidence>
<feature type="transmembrane region" description="Helical" evidence="6">
    <location>
        <begin position="43"/>
        <end position="63"/>
    </location>
</feature>
<dbReference type="PRINTS" id="PR00783">
    <property type="entry name" value="MINTRINSICP"/>
</dbReference>
<dbReference type="CDD" id="cd00333">
    <property type="entry name" value="MIP"/>
    <property type="match status" value="1"/>
</dbReference>
<reference evidence="8" key="1">
    <citation type="submission" date="2025-08" db="UniProtKB">
        <authorList>
            <consortium name="RefSeq"/>
        </authorList>
    </citation>
    <scope>IDENTIFICATION</scope>
</reference>
<proteinExistence type="inferred from homology"/>
<evidence type="ECO:0000313" key="7">
    <source>
        <dbReference type="Proteomes" id="UP001515500"/>
    </source>
</evidence>
<keyword evidence="3 6" id="KW-1133">Transmembrane helix</keyword>
<dbReference type="InterPro" id="IPR000425">
    <property type="entry name" value="MIP"/>
</dbReference>
<dbReference type="RefSeq" id="XP_039143253.1">
    <property type="nucleotide sequence ID" value="XM_039287319.1"/>
</dbReference>
<dbReference type="Gene3D" id="1.20.1080.10">
    <property type="entry name" value="Glycerol uptake facilitator protein"/>
    <property type="match status" value="1"/>
</dbReference>
<dbReference type="Pfam" id="PF00230">
    <property type="entry name" value="MIP"/>
    <property type="match status" value="1"/>
</dbReference>
<gene>
    <name evidence="8" type="primary">LOC120280466</name>
</gene>
<dbReference type="PANTHER" id="PTHR45724">
    <property type="entry name" value="AQUAPORIN NIP2-1"/>
    <property type="match status" value="1"/>
</dbReference>
<dbReference type="NCBIfam" id="TIGR00861">
    <property type="entry name" value="MIP"/>
    <property type="match status" value="1"/>
</dbReference>
<feature type="transmembrane region" description="Helical" evidence="6">
    <location>
        <begin position="70"/>
        <end position="90"/>
    </location>
</feature>
<name>A0AB40CYY0_DIOCR</name>
<dbReference type="InterPro" id="IPR023271">
    <property type="entry name" value="Aquaporin-like"/>
</dbReference>
<feature type="transmembrane region" description="Helical" evidence="6">
    <location>
        <begin position="146"/>
        <end position="171"/>
    </location>
</feature>
<evidence type="ECO:0000313" key="8">
    <source>
        <dbReference type="RefSeq" id="XP_039143253.1"/>
    </source>
</evidence>
<keyword evidence="7" id="KW-1185">Reference proteome</keyword>
<comment type="subcellular location">
    <subcellularLocation>
        <location evidence="1">Membrane</location>
        <topology evidence="1">Multi-pass membrane protein</topology>
    </subcellularLocation>
</comment>
<dbReference type="InterPro" id="IPR034294">
    <property type="entry name" value="Aquaporin_transptr"/>
</dbReference>
<comment type="similarity">
    <text evidence="5">Belongs to the MIP/aquaporin (TC 1.A.8) family.</text>
</comment>
<evidence type="ECO:0000256" key="1">
    <source>
        <dbReference type="ARBA" id="ARBA00004141"/>
    </source>
</evidence>
<evidence type="ECO:0000256" key="3">
    <source>
        <dbReference type="ARBA" id="ARBA00022989"/>
    </source>
</evidence>
<dbReference type="GO" id="GO:0015267">
    <property type="term" value="F:channel activity"/>
    <property type="evidence" value="ECO:0007669"/>
    <property type="project" value="InterPro"/>
</dbReference>
<feature type="transmembrane region" description="Helical" evidence="6">
    <location>
        <begin position="228"/>
        <end position="249"/>
    </location>
</feature>